<dbReference type="STRING" id="1304275.C41B8_04761"/>
<protein>
    <submittedName>
        <fullName evidence="10">LppC family lipoprotein</fullName>
    </submittedName>
</protein>
<feature type="compositionally biased region" description="Polar residues" evidence="8">
    <location>
        <begin position="611"/>
        <end position="623"/>
    </location>
</feature>
<dbReference type="Gene3D" id="3.40.50.2300">
    <property type="match status" value="2"/>
</dbReference>
<dbReference type="AlphaFoldDB" id="A0A084IP80"/>
<dbReference type="InterPro" id="IPR007443">
    <property type="entry name" value="LpoA"/>
</dbReference>
<dbReference type="GO" id="GO:0008360">
    <property type="term" value="P:regulation of cell shape"/>
    <property type="evidence" value="ECO:0007669"/>
    <property type="project" value="UniProtKB-KW"/>
</dbReference>
<accession>A0A084IP80</accession>
<evidence type="ECO:0000256" key="2">
    <source>
        <dbReference type="ARBA" id="ARBA00022960"/>
    </source>
</evidence>
<dbReference type="PANTHER" id="PTHR38038">
    <property type="entry name" value="PENICILLIN-BINDING PROTEIN ACTIVATOR LPOA"/>
    <property type="match status" value="1"/>
</dbReference>
<keyword evidence="4" id="KW-0472">Membrane</keyword>
<feature type="compositionally biased region" description="Low complexity" evidence="8">
    <location>
        <begin position="647"/>
        <end position="679"/>
    </location>
</feature>
<feature type="compositionally biased region" description="Polar residues" evidence="8">
    <location>
        <begin position="637"/>
        <end position="646"/>
    </location>
</feature>
<evidence type="ECO:0000256" key="6">
    <source>
        <dbReference type="ARBA" id="ARBA00023237"/>
    </source>
</evidence>
<evidence type="ECO:0000256" key="9">
    <source>
        <dbReference type="SAM" id="SignalP"/>
    </source>
</evidence>
<keyword evidence="2" id="KW-0133">Cell shape</keyword>
<feature type="region of interest" description="Disordered" evidence="8">
    <location>
        <begin position="26"/>
        <end position="48"/>
    </location>
</feature>
<evidence type="ECO:0000256" key="3">
    <source>
        <dbReference type="ARBA" id="ARBA00022984"/>
    </source>
</evidence>
<feature type="signal peptide" evidence="9">
    <location>
        <begin position="1"/>
        <end position="21"/>
    </location>
</feature>
<evidence type="ECO:0000256" key="1">
    <source>
        <dbReference type="ARBA" id="ARBA00022729"/>
    </source>
</evidence>
<feature type="compositionally biased region" description="Low complexity" evidence="8">
    <location>
        <begin position="624"/>
        <end position="636"/>
    </location>
</feature>
<evidence type="ECO:0000256" key="5">
    <source>
        <dbReference type="ARBA" id="ARBA00023139"/>
    </source>
</evidence>
<dbReference type="OrthoDB" id="6708821at2"/>
<proteinExistence type="predicted"/>
<dbReference type="GO" id="GO:0031241">
    <property type="term" value="C:periplasmic side of cell outer membrane"/>
    <property type="evidence" value="ECO:0007669"/>
    <property type="project" value="TreeGrafter"/>
</dbReference>
<evidence type="ECO:0000256" key="4">
    <source>
        <dbReference type="ARBA" id="ARBA00023136"/>
    </source>
</evidence>
<dbReference type="GO" id="GO:0009252">
    <property type="term" value="P:peptidoglycan biosynthetic process"/>
    <property type="evidence" value="ECO:0007669"/>
    <property type="project" value="UniProtKB-KW"/>
</dbReference>
<reference evidence="10 11" key="1">
    <citation type="submission" date="2013-03" db="EMBL/GenBank/DDBJ databases">
        <title>Salinisphaera hydrothermalis C41B8 Genome Sequencing.</title>
        <authorList>
            <person name="Li C."/>
            <person name="Lai Q."/>
            <person name="Shao Z."/>
        </authorList>
    </citation>
    <scope>NUCLEOTIDE SEQUENCE [LARGE SCALE GENOMIC DNA]</scope>
    <source>
        <strain evidence="10 11">C41B8</strain>
    </source>
</reference>
<keyword evidence="6" id="KW-0998">Cell outer membrane</keyword>
<dbReference type="eggNOG" id="COG3107">
    <property type="taxonomic scope" value="Bacteria"/>
</dbReference>
<dbReference type="Gene3D" id="1.25.40.10">
    <property type="entry name" value="Tetratricopeptide repeat domain"/>
    <property type="match status" value="1"/>
</dbReference>
<keyword evidence="11" id="KW-1185">Reference proteome</keyword>
<evidence type="ECO:0000256" key="8">
    <source>
        <dbReference type="SAM" id="MobiDB-lite"/>
    </source>
</evidence>
<dbReference type="InterPro" id="IPR011990">
    <property type="entry name" value="TPR-like_helical_dom_sf"/>
</dbReference>
<dbReference type="InterPro" id="IPR028082">
    <property type="entry name" value="Peripla_BP_I"/>
</dbReference>
<keyword evidence="3" id="KW-0573">Peptidoglycan synthesis</keyword>
<evidence type="ECO:0000256" key="7">
    <source>
        <dbReference type="ARBA" id="ARBA00023288"/>
    </source>
</evidence>
<dbReference type="PANTHER" id="PTHR38038:SF1">
    <property type="entry name" value="PENICILLIN-BINDING PROTEIN ACTIVATOR LPOA"/>
    <property type="match status" value="1"/>
</dbReference>
<feature type="chain" id="PRO_5001776629" evidence="9">
    <location>
        <begin position="22"/>
        <end position="679"/>
    </location>
</feature>
<dbReference type="Pfam" id="PF04348">
    <property type="entry name" value="LppC"/>
    <property type="match status" value="1"/>
</dbReference>
<gene>
    <name evidence="10" type="ORF">C41B8_04761</name>
</gene>
<dbReference type="Gene3D" id="1.25.40.650">
    <property type="match status" value="1"/>
</dbReference>
<sequence>MTLFKAGLRATAIVAAALAMAGCASQMAGGPSSKPSNPADAAAQAAETSHYKTAVREYMRAASQASQPAAQRRYRLEAGLAAAQGGDAQTAQQLLGGIDPSQLDPTNQARYNLAQREISIAGMSPDQALTHLPKPARNTAPAVAQRVWEKRADLHFANDEPVQGIEALVQRDVWLMNDRAMRANDNRIYDKSLDAIGLGIGPNSRAAKDAGKTTRGWLALAQIGQQPFADRTARDKAIAQWQKQYPGHPANRTILADRFHYKNATQVTRQKPGQMLNGQAPQPTSDQVALALPLTGQFQNAAQAIRDGFMFAYQNNPAGMPQPLIYDSNTMSPQALLSRAESDNVGILVGPLDKSKVQAMSDLSLPMPEIALNTSSDADQRPGFYQFGLAPEDEAASAAAHAVQAGYTHALALVPSGDWGDRVLDAFRSALAARGGQLVGYQTYDESSHDHSQAIQQVLANQNNADFIFVAAQPLQARLIRSQLKYYHAADLPMVTTSHAFSGTVNPGEDIDLDDVHFVDMPWLLGHGGTITRLRSEAADAYGDEAKSYARLFAMGMDAWLLAHKLDQSGLSTGQPIEGMSGVLSIQPDGYIKRYLGWAVFHNGRPQTLSMPSISQAKSGDSYAQQQQKNNAGNGNSLSAPRSGNNAVAPTAAGPSTSSQSTPAAPSSSGNDASWSSGD</sequence>
<comment type="caution">
    <text evidence="10">The sequence shown here is derived from an EMBL/GenBank/DDBJ whole genome shotgun (WGS) entry which is preliminary data.</text>
</comment>
<feature type="region of interest" description="Disordered" evidence="8">
    <location>
        <begin position="611"/>
        <end position="679"/>
    </location>
</feature>
<dbReference type="RefSeq" id="WP_051883085.1">
    <property type="nucleotide sequence ID" value="NZ_APNK01000004.1"/>
</dbReference>
<name>A0A084IP80_SALHC</name>
<evidence type="ECO:0000313" key="10">
    <source>
        <dbReference type="EMBL" id="KEZ78514.1"/>
    </source>
</evidence>
<dbReference type="GO" id="GO:0030234">
    <property type="term" value="F:enzyme regulator activity"/>
    <property type="evidence" value="ECO:0007669"/>
    <property type="project" value="TreeGrafter"/>
</dbReference>
<keyword evidence="5" id="KW-0564">Palmitate</keyword>
<organism evidence="10 11">
    <name type="scientific">Salinisphaera hydrothermalis (strain C41B8)</name>
    <dbReference type="NCBI Taxonomy" id="1304275"/>
    <lineage>
        <taxon>Bacteria</taxon>
        <taxon>Pseudomonadati</taxon>
        <taxon>Pseudomonadota</taxon>
        <taxon>Gammaproteobacteria</taxon>
        <taxon>Salinisphaerales</taxon>
        <taxon>Salinisphaeraceae</taxon>
        <taxon>Salinisphaera</taxon>
    </lineage>
</organism>
<evidence type="ECO:0000313" key="11">
    <source>
        <dbReference type="Proteomes" id="UP000028302"/>
    </source>
</evidence>
<dbReference type="EMBL" id="APNK01000004">
    <property type="protein sequence ID" value="KEZ78514.1"/>
    <property type="molecule type" value="Genomic_DNA"/>
</dbReference>
<dbReference type="Proteomes" id="UP000028302">
    <property type="component" value="Unassembled WGS sequence"/>
</dbReference>
<dbReference type="CDD" id="cd06339">
    <property type="entry name" value="PBP1_YraM_LppC_lipoprotein-like"/>
    <property type="match status" value="1"/>
</dbReference>
<keyword evidence="1 9" id="KW-0732">Signal</keyword>
<dbReference type="SUPFAM" id="SSF53822">
    <property type="entry name" value="Periplasmic binding protein-like I"/>
    <property type="match status" value="1"/>
</dbReference>
<dbReference type="PROSITE" id="PS51257">
    <property type="entry name" value="PROKAR_LIPOPROTEIN"/>
    <property type="match status" value="1"/>
</dbReference>
<keyword evidence="7 10" id="KW-0449">Lipoprotein</keyword>